<keyword evidence="1" id="KW-0812">Transmembrane</keyword>
<keyword evidence="1" id="KW-0472">Membrane</keyword>
<accession>A0ABN6F1R1</accession>
<sequence length="44" mass="4778">MDHEGHEEKQKGIVFSGAAAFVLFMSFMVKIFFAVVGQASGQVT</sequence>
<dbReference type="EMBL" id="AP024488">
    <property type="protein sequence ID" value="BCS95565.1"/>
    <property type="molecule type" value="Genomic_DNA"/>
</dbReference>
<dbReference type="RefSeq" id="WP_255719049.1">
    <property type="nucleotide sequence ID" value="NZ_AP024488.1"/>
</dbReference>
<proteinExistence type="predicted"/>
<keyword evidence="3" id="KW-1185">Reference proteome</keyword>
<organism evidence="2 3">
    <name type="scientific">Desulfoluna limicola</name>
    <dbReference type="NCBI Taxonomy" id="2810562"/>
    <lineage>
        <taxon>Bacteria</taxon>
        <taxon>Pseudomonadati</taxon>
        <taxon>Thermodesulfobacteriota</taxon>
        <taxon>Desulfobacteria</taxon>
        <taxon>Desulfobacterales</taxon>
        <taxon>Desulfolunaceae</taxon>
        <taxon>Desulfoluna</taxon>
    </lineage>
</organism>
<name>A0ABN6F1R1_9BACT</name>
<gene>
    <name evidence="2" type="ORF">DSLASN_11970</name>
</gene>
<evidence type="ECO:0000313" key="3">
    <source>
        <dbReference type="Proteomes" id="UP001320148"/>
    </source>
</evidence>
<feature type="transmembrane region" description="Helical" evidence="1">
    <location>
        <begin position="12"/>
        <end position="36"/>
    </location>
</feature>
<reference evidence="2 3" key="1">
    <citation type="submission" date="2021-02" db="EMBL/GenBank/DDBJ databases">
        <title>Complete genome of Desulfoluna sp. strain ASN36.</title>
        <authorList>
            <person name="Takahashi A."/>
            <person name="Kojima H."/>
            <person name="Fukui M."/>
        </authorList>
    </citation>
    <scope>NUCLEOTIDE SEQUENCE [LARGE SCALE GENOMIC DNA]</scope>
    <source>
        <strain evidence="2 3">ASN36</strain>
    </source>
</reference>
<evidence type="ECO:0000256" key="1">
    <source>
        <dbReference type="SAM" id="Phobius"/>
    </source>
</evidence>
<protein>
    <submittedName>
        <fullName evidence="2">Uncharacterized protein</fullName>
    </submittedName>
</protein>
<dbReference type="Proteomes" id="UP001320148">
    <property type="component" value="Chromosome"/>
</dbReference>
<keyword evidence="1" id="KW-1133">Transmembrane helix</keyword>
<evidence type="ECO:0000313" key="2">
    <source>
        <dbReference type="EMBL" id="BCS95565.1"/>
    </source>
</evidence>